<dbReference type="GeneID" id="106767807"/>
<dbReference type="Proteomes" id="UP000087766">
    <property type="component" value="Chromosome 7"/>
</dbReference>
<accession>A0A3Q0F5A3</accession>
<proteinExistence type="predicted"/>
<dbReference type="RefSeq" id="XP_022639205.1">
    <property type="nucleotide sequence ID" value="XM_022783484.1"/>
</dbReference>
<dbReference type="AlphaFoldDB" id="A0A3Q0F5A3"/>
<evidence type="ECO:0000313" key="1">
    <source>
        <dbReference type="Proteomes" id="UP000087766"/>
    </source>
</evidence>
<gene>
    <name evidence="2" type="primary">LOC106767807</name>
</gene>
<sequence>MQRIGKISVILQLSLLSAFLLIFPSYSFLITNRHQGIIHCLFFSSNCSSGAFSLHHLEPSSSSIHQPLVEPFMEFSSCHHGTFVVIFIIFSLERFSAIHIFFRDSQVAAKSITPNGVPVLLANPSLDSLSDLPDIVVQIVDLKPSGNKYMFTQS</sequence>
<organism evidence="1 2">
    <name type="scientific">Vigna radiata var. radiata</name>
    <name type="common">Mung bean</name>
    <name type="synonym">Phaseolus aureus</name>
    <dbReference type="NCBI Taxonomy" id="3916"/>
    <lineage>
        <taxon>Eukaryota</taxon>
        <taxon>Viridiplantae</taxon>
        <taxon>Streptophyta</taxon>
        <taxon>Embryophyta</taxon>
        <taxon>Tracheophyta</taxon>
        <taxon>Spermatophyta</taxon>
        <taxon>Magnoliopsida</taxon>
        <taxon>eudicotyledons</taxon>
        <taxon>Gunneridae</taxon>
        <taxon>Pentapetalae</taxon>
        <taxon>rosids</taxon>
        <taxon>fabids</taxon>
        <taxon>Fabales</taxon>
        <taxon>Fabaceae</taxon>
        <taxon>Papilionoideae</taxon>
        <taxon>50 kb inversion clade</taxon>
        <taxon>NPAAA clade</taxon>
        <taxon>indigoferoid/millettioid clade</taxon>
        <taxon>Phaseoleae</taxon>
        <taxon>Vigna</taxon>
    </lineage>
</organism>
<reference evidence="1" key="1">
    <citation type="journal article" date="2014" name="Nat. Commun.">
        <title>Genome sequence of mungbean and insights into evolution within Vigna species.</title>
        <authorList>
            <person name="Kang Y.J."/>
            <person name="Kim S.K."/>
            <person name="Kim M.Y."/>
            <person name="Lestari P."/>
            <person name="Kim K.H."/>
            <person name="Ha B.K."/>
            <person name="Jun T.H."/>
            <person name="Hwang W.J."/>
            <person name="Lee T."/>
            <person name="Lee J."/>
            <person name="Shim S."/>
            <person name="Yoon M.Y."/>
            <person name="Jang Y.E."/>
            <person name="Han K.S."/>
            <person name="Taeprayoon P."/>
            <person name="Yoon N."/>
            <person name="Somta P."/>
            <person name="Tanya P."/>
            <person name="Kim K.S."/>
            <person name="Gwag J.G."/>
            <person name="Moon J.K."/>
            <person name="Lee Y.H."/>
            <person name="Park B.S."/>
            <person name="Bombarely A."/>
            <person name="Doyle J.J."/>
            <person name="Jackson S.A."/>
            <person name="Schafleitner R."/>
            <person name="Srinives P."/>
            <person name="Varshney R.K."/>
            <person name="Lee S.H."/>
        </authorList>
    </citation>
    <scope>NUCLEOTIDE SEQUENCE [LARGE SCALE GENOMIC DNA]</scope>
    <source>
        <strain evidence="1">cv. VC1973A</strain>
    </source>
</reference>
<reference evidence="2" key="2">
    <citation type="submission" date="2025-08" db="UniProtKB">
        <authorList>
            <consortium name="RefSeq"/>
        </authorList>
    </citation>
    <scope>IDENTIFICATION</scope>
    <source>
        <tissue evidence="2">Leaf</tissue>
    </source>
</reference>
<keyword evidence="1" id="KW-1185">Reference proteome</keyword>
<protein>
    <submittedName>
        <fullName evidence="2">Uncharacterized protein LOC106767807 isoform X2</fullName>
    </submittedName>
</protein>
<name>A0A3Q0F5A3_VIGRR</name>
<evidence type="ECO:0000313" key="2">
    <source>
        <dbReference type="RefSeq" id="XP_022639205.1"/>
    </source>
</evidence>